<evidence type="ECO:0000256" key="4">
    <source>
        <dbReference type="ARBA" id="ARBA00022692"/>
    </source>
</evidence>
<dbReference type="Pfam" id="PF16916">
    <property type="entry name" value="ZT_dimer"/>
    <property type="match status" value="1"/>
</dbReference>
<keyword evidence="6 9" id="KW-1133">Transmembrane helix</keyword>
<dbReference type="Gene3D" id="1.20.1510.10">
    <property type="entry name" value="Cation efflux protein transmembrane domain"/>
    <property type="match status" value="1"/>
</dbReference>
<dbReference type="NCBIfam" id="TIGR01297">
    <property type="entry name" value="CDF"/>
    <property type="match status" value="1"/>
</dbReference>
<protein>
    <submittedName>
        <fullName evidence="12">SLC30A1</fullName>
    </submittedName>
</protein>
<evidence type="ECO:0000256" key="2">
    <source>
        <dbReference type="ARBA" id="ARBA00008873"/>
    </source>
</evidence>
<proteinExistence type="inferred from homology"/>
<evidence type="ECO:0000313" key="12">
    <source>
        <dbReference type="EMBL" id="UYV78289.1"/>
    </source>
</evidence>
<gene>
    <name evidence="12" type="ORF">LAZ67_16000860</name>
</gene>
<dbReference type="InterPro" id="IPR027469">
    <property type="entry name" value="Cation_efflux_TMD_sf"/>
</dbReference>
<dbReference type="PANTHER" id="PTHR45820">
    <property type="entry name" value="FI23527P1"/>
    <property type="match status" value="1"/>
</dbReference>
<organism evidence="12 13">
    <name type="scientific">Cordylochernes scorpioides</name>
    <dbReference type="NCBI Taxonomy" id="51811"/>
    <lineage>
        <taxon>Eukaryota</taxon>
        <taxon>Metazoa</taxon>
        <taxon>Ecdysozoa</taxon>
        <taxon>Arthropoda</taxon>
        <taxon>Chelicerata</taxon>
        <taxon>Arachnida</taxon>
        <taxon>Pseudoscorpiones</taxon>
        <taxon>Cheliferoidea</taxon>
        <taxon>Chernetidae</taxon>
        <taxon>Cordylochernes</taxon>
    </lineage>
</organism>
<keyword evidence="4 9" id="KW-0812">Transmembrane</keyword>
<feature type="transmembrane region" description="Helical" evidence="9">
    <location>
        <begin position="247"/>
        <end position="265"/>
    </location>
</feature>
<feature type="compositionally biased region" description="Basic residues" evidence="8">
    <location>
        <begin position="180"/>
        <end position="189"/>
    </location>
</feature>
<feature type="transmembrane region" description="Helical" evidence="9">
    <location>
        <begin position="37"/>
        <end position="56"/>
    </location>
</feature>
<feature type="region of interest" description="Disordered" evidence="8">
    <location>
        <begin position="169"/>
        <end position="197"/>
    </location>
</feature>
<evidence type="ECO:0000256" key="7">
    <source>
        <dbReference type="ARBA" id="ARBA00023136"/>
    </source>
</evidence>
<dbReference type="InterPro" id="IPR058533">
    <property type="entry name" value="Cation_efflux_TM"/>
</dbReference>
<feature type="transmembrane region" description="Helical" evidence="9">
    <location>
        <begin position="77"/>
        <end position="96"/>
    </location>
</feature>
<keyword evidence="3" id="KW-0813">Transport</keyword>
<dbReference type="InterPro" id="IPR027470">
    <property type="entry name" value="Cation_efflux_CTD"/>
</dbReference>
<dbReference type="Pfam" id="PF01545">
    <property type="entry name" value="Cation_efflux"/>
    <property type="match status" value="1"/>
</dbReference>
<keyword evidence="13" id="KW-1185">Reference proteome</keyword>
<sequence>MGRYTGKRCRLISMLILTSLFFFIEIVVGYLTNSMALVADSFHMLSDVISLIIAFISVRISPMKWSQNTFGWARAEILGALVNAVFLIALCFSILVEAIKRFFTPEEITQPALILYVGAAGLVVNLIGLGLFRDQGGHGHSHGGGATAGSKKVVTSEMSLNSQQDINENQIVPPVPNKEKKVKKPRRPPSPHQLGRGMSLVADSSSQMNMRGVFLHVLTDALGSVIVLVSALIIWKTDWAFKLYVDPTLSFIMVCLIIYSTWPLFSVDESGSPLSILNGKCHKTYFCVYSCGILHDPASDGAHAHRGGSPQAETPAEREYHHSQARTDTDTARGVQVQGVLGVHEFHVWQLAGEKIIASAHICCRDMADYMALASRIKEFFHNEGIHSTTIQPEFIGPLPNSHGSKVTNCFLDCPTKDFCLSQTCCGRAARAAMEGQVNLVVVEQPPG</sequence>
<feature type="transmembrane region" description="Helical" evidence="9">
    <location>
        <begin position="12"/>
        <end position="31"/>
    </location>
</feature>
<evidence type="ECO:0000256" key="3">
    <source>
        <dbReference type="ARBA" id="ARBA00022448"/>
    </source>
</evidence>
<evidence type="ECO:0000256" key="1">
    <source>
        <dbReference type="ARBA" id="ARBA00004141"/>
    </source>
</evidence>
<evidence type="ECO:0000259" key="11">
    <source>
        <dbReference type="Pfam" id="PF16916"/>
    </source>
</evidence>
<reference evidence="12 13" key="1">
    <citation type="submission" date="2022-01" db="EMBL/GenBank/DDBJ databases">
        <title>A chromosomal length assembly of Cordylochernes scorpioides.</title>
        <authorList>
            <person name="Zeh D."/>
            <person name="Zeh J."/>
        </authorList>
    </citation>
    <scope>NUCLEOTIDE SEQUENCE [LARGE SCALE GENOMIC DNA]</scope>
    <source>
        <strain evidence="12">IN4F17</strain>
        <tissue evidence="12">Whole Body</tissue>
    </source>
</reference>
<accession>A0ABY6LC32</accession>
<name>A0ABY6LC32_9ARAC</name>
<evidence type="ECO:0000256" key="6">
    <source>
        <dbReference type="ARBA" id="ARBA00022989"/>
    </source>
</evidence>
<feature type="domain" description="Cation efflux protein transmembrane" evidence="10">
    <location>
        <begin position="12"/>
        <end position="265"/>
    </location>
</feature>
<comment type="similarity">
    <text evidence="2">Belongs to the cation diffusion facilitator (CDF) transporter (TC 2.A.4) family. SLC30A subfamily.</text>
</comment>
<keyword evidence="5" id="KW-0862">Zinc</keyword>
<feature type="region of interest" description="Disordered" evidence="8">
    <location>
        <begin position="302"/>
        <end position="331"/>
    </location>
</feature>
<dbReference type="SUPFAM" id="SSF161111">
    <property type="entry name" value="Cation efflux protein transmembrane domain-like"/>
    <property type="match status" value="1"/>
</dbReference>
<feature type="transmembrane region" description="Helical" evidence="9">
    <location>
        <begin position="108"/>
        <end position="132"/>
    </location>
</feature>
<evidence type="ECO:0000256" key="9">
    <source>
        <dbReference type="SAM" id="Phobius"/>
    </source>
</evidence>
<evidence type="ECO:0000313" key="13">
    <source>
        <dbReference type="Proteomes" id="UP001235939"/>
    </source>
</evidence>
<feature type="domain" description="Cation efflux protein cytoplasmic" evidence="11">
    <location>
        <begin position="336"/>
        <end position="394"/>
    </location>
</feature>
<dbReference type="EMBL" id="CP092878">
    <property type="protein sequence ID" value="UYV78289.1"/>
    <property type="molecule type" value="Genomic_DNA"/>
</dbReference>
<dbReference type="Proteomes" id="UP001235939">
    <property type="component" value="Chromosome 16"/>
</dbReference>
<dbReference type="PANTHER" id="PTHR45820:SF4">
    <property type="entry name" value="ZINC TRANSPORTER 63C, ISOFORM F"/>
    <property type="match status" value="1"/>
</dbReference>
<feature type="compositionally biased region" description="Basic and acidic residues" evidence="8">
    <location>
        <begin position="315"/>
        <end position="331"/>
    </location>
</feature>
<comment type="subcellular location">
    <subcellularLocation>
        <location evidence="1">Membrane</location>
        <topology evidence="1">Multi-pass membrane protein</topology>
    </subcellularLocation>
</comment>
<evidence type="ECO:0000259" key="10">
    <source>
        <dbReference type="Pfam" id="PF01545"/>
    </source>
</evidence>
<feature type="transmembrane region" description="Helical" evidence="9">
    <location>
        <begin position="213"/>
        <end position="235"/>
    </location>
</feature>
<keyword evidence="7 9" id="KW-0472">Membrane</keyword>
<dbReference type="InterPro" id="IPR002524">
    <property type="entry name" value="Cation_efflux"/>
</dbReference>
<evidence type="ECO:0000256" key="5">
    <source>
        <dbReference type="ARBA" id="ARBA00022833"/>
    </source>
</evidence>
<evidence type="ECO:0000256" key="8">
    <source>
        <dbReference type="SAM" id="MobiDB-lite"/>
    </source>
</evidence>